<feature type="compositionally biased region" description="Low complexity" evidence="6">
    <location>
        <begin position="260"/>
        <end position="273"/>
    </location>
</feature>
<feature type="transmembrane region" description="Helical" evidence="7">
    <location>
        <begin position="177"/>
        <end position="197"/>
    </location>
</feature>
<keyword evidence="2 7" id="KW-0812">Transmembrane</keyword>
<keyword evidence="4 7" id="KW-0472">Membrane</keyword>
<dbReference type="PANTHER" id="PTHR33048">
    <property type="entry name" value="PTH11-LIKE INTEGRAL MEMBRANE PROTEIN (AFU_ORTHOLOGUE AFUA_5G11245)"/>
    <property type="match status" value="1"/>
</dbReference>
<dbReference type="Pfam" id="PF20684">
    <property type="entry name" value="Fung_rhodopsin"/>
    <property type="match status" value="1"/>
</dbReference>
<comment type="caution">
    <text evidence="9">The sequence shown here is derived from an EMBL/GenBank/DDBJ whole genome shotgun (WGS) entry which is preliminary data.</text>
</comment>
<dbReference type="Proteomes" id="UP000178129">
    <property type="component" value="Unassembled WGS sequence"/>
</dbReference>
<reference evidence="10" key="1">
    <citation type="submission" date="2016-03" db="EMBL/GenBank/DDBJ databases">
        <authorList>
            <person name="Ploux O."/>
        </authorList>
    </citation>
    <scope>NUCLEOTIDE SEQUENCE [LARGE SCALE GENOMIC DNA]</scope>
    <source>
        <strain evidence="10">UK7</strain>
    </source>
</reference>
<evidence type="ECO:0000259" key="8">
    <source>
        <dbReference type="Pfam" id="PF20684"/>
    </source>
</evidence>
<evidence type="ECO:0000256" key="7">
    <source>
        <dbReference type="SAM" id="Phobius"/>
    </source>
</evidence>
<dbReference type="EMBL" id="FJUW01000046">
    <property type="protein sequence ID" value="CZT08561.1"/>
    <property type="molecule type" value="Genomic_DNA"/>
</dbReference>
<evidence type="ECO:0000256" key="2">
    <source>
        <dbReference type="ARBA" id="ARBA00022692"/>
    </source>
</evidence>
<feature type="transmembrane region" description="Helical" evidence="7">
    <location>
        <begin position="31"/>
        <end position="51"/>
    </location>
</feature>
<evidence type="ECO:0000256" key="5">
    <source>
        <dbReference type="ARBA" id="ARBA00038359"/>
    </source>
</evidence>
<dbReference type="InterPro" id="IPR049326">
    <property type="entry name" value="Rhodopsin_dom_fungi"/>
</dbReference>
<accession>A0A1E1LDF5</accession>
<keyword evidence="10" id="KW-1185">Reference proteome</keyword>
<sequence>MAAIASIFVVLRLYSRTIIVRSFGWDDWNVVVAAVFMVMIAGLMIWGLHAWDVESPNKLIAIAKLFFVMRIYYIIVQVLLKVSILLFYIRVFPVRWLESTTWIMIAFIILHGIAFNFAIIFQCTPVKKLWNPRVRGHCLELDAIMFPGAIFSIVEDLAILILPIPCLSKLNVGRGKKISLISMFSVGVISACAISIIRVKPVLDYRDTLDQSWDTIQLLAWSEAELAVATICVCLPSLKPILNYHIPHYFSSSSSAGVISGSPSVKPPSSGHGDVTNSAGSENKRNLLSSHSTSKSFGASRNNSEQTSDVGEFASENTPISDNIMMKTETRGWSEKDDDLERGSSMPNMGHHISQRPPQVVEREVTIKVPIDSNGDPQMDKVQRIGRLSQVTHLEAELEKGHAVAPPGLFQGPGVTFST</sequence>
<comment type="subcellular location">
    <subcellularLocation>
        <location evidence="1">Membrane</location>
        <topology evidence="1">Multi-pass membrane protein</topology>
    </subcellularLocation>
</comment>
<dbReference type="GO" id="GO:0016020">
    <property type="term" value="C:membrane"/>
    <property type="evidence" value="ECO:0007669"/>
    <property type="project" value="UniProtKB-SubCell"/>
</dbReference>
<dbReference type="AlphaFoldDB" id="A0A1E1LDF5"/>
<name>A0A1E1LDF5_9HELO</name>
<dbReference type="InterPro" id="IPR052337">
    <property type="entry name" value="SAT4-like"/>
</dbReference>
<dbReference type="PANTHER" id="PTHR33048:SF47">
    <property type="entry name" value="INTEGRAL MEMBRANE PROTEIN-RELATED"/>
    <property type="match status" value="1"/>
</dbReference>
<feature type="transmembrane region" description="Helical" evidence="7">
    <location>
        <begin position="71"/>
        <end position="89"/>
    </location>
</feature>
<feature type="compositionally biased region" description="Polar residues" evidence="6">
    <location>
        <begin position="275"/>
        <end position="321"/>
    </location>
</feature>
<proteinExistence type="inferred from homology"/>
<protein>
    <recommendedName>
        <fullName evidence="8">Rhodopsin domain-containing protein</fullName>
    </recommendedName>
</protein>
<evidence type="ECO:0000313" key="10">
    <source>
        <dbReference type="Proteomes" id="UP000178129"/>
    </source>
</evidence>
<evidence type="ECO:0000256" key="3">
    <source>
        <dbReference type="ARBA" id="ARBA00022989"/>
    </source>
</evidence>
<feature type="compositionally biased region" description="Basic and acidic residues" evidence="6">
    <location>
        <begin position="328"/>
        <end position="340"/>
    </location>
</feature>
<feature type="domain" description="Rhodopsin" evidence="8">
    <location>
        <begin position="11"/>
        <end position="243"/>
    </location>
</feature>
<comment type="similarity">
    <text evidence="5">Belongs to the SAT4 family.</text>
</comment>
<keyword evidence="3 7" id="KW-1133">Transmembrane helix</keyword>
<evidence type="ECO:0000256" key="1">
    <source>
        <dbReference type="ARBA" id="ARBA00004141"/>
    </source>
</evidence>
<evidence type="ECO:0000256" key="4">
    <source>
        <dbReference type="ARBA" id="ARBA00023136"/>
    </source>
</evidence>
<evidence type="ECO:0000313" key="9">
    <source>
        <dbReference type="EMBL" id="CZT08561.1"/>
    </source>
</evidence>
<organism evidence="9 10">
    <name type="scientific">Rhynchosporium graminicola</name>
    <dbReference type="NCBI Taxonomy" id="2792576"/>
    <lineage>
        <taxon>Eukaryota</taxon>
        <taxon>Fungi</taxon>
        <taxon>Dikarya</taxon>
        <taxon>Ascomycota</taxon>
        <taxon>Pezizomycotina</taxon>
        <taxon>Leotiomycetes</taxon>
        <taxon>Helotiales</taxon>
        <taxon>Ploettnerulaceae</taxon>
        <taxon>Rhynchosporium</taxon>
    </lineage>
</organism>
<feature type="region of interest" description="Disordered" evidence="6">
    <location>
        <begin position="260"/>
        <end position="340"/>
    </location>
</feature>
<evidence type="ECO:0000256" key="6">
    <source>
        <dbReference type="SAM" id="MobiDB-lite"/>
    </source>
</evidence>
<feature type="transmembrane region" description="Helical" evidence="7">
    <location>
        <begin position="101"/>
        <end position="123"/>
    </location>
</feature>
<feature type="transmembrane region" description="Helical" evidence="7">
    <location>
        <begin position="144"/>
        <end position="165"/>
    </location>
</feature>
<dbReference type="InParanoid" id="A0A1E1LDF5"/>
<gene>
    <name evidence="9" type="ORF">RCO7_08148</name>
</gene>